<dbReference type="Gene3D" id="3.40.50.1820">
    <property type="entry name" value="alpha/beta hydrolase"/>
    <property type="match status" value="1"/>
</dbReference>
<dbReference type="EMBL" id="WWBZ02000051">
    <property type="protein sequence ID" value="KAF4304790.1"/>
    <property type="molecule type" value="Genomic_DNA"/>
</dbReference>
<comment type="caution">
    <text evidence="2">The sequence shown here is derived from an EMBL/GenBank/DDBJ whole genome shotgun (WGS) entry which is preliminary data.</text>
</comment>
<evidence type="ECO:0000259" key="1">
    <source>
        <dbReference type="Pfam" id="PF12697"/>
    </source>
</evidence>
<keyword evidence="2" id="KW-0378">Hydrolase</keyword>
<proteinExistence type="predicted"/>
<dbReference type="SUPFAM" id="SSF53474">
    <property type="entry name" value="alpha/beta-Hydrolases"/>
    <property type="match status" value="1"/>
</dbReference>
<keyword evidence="3" id="KW-1185">Reference proteome</keyword>
<dbReference type="Proteomes" id="UP000572817">
    <property type="component" value="Unassembled WGS sequence"/>
</dbReference>
<evidence type="ECO:0000313" key="3">
    <source>
        <dbReference type="Proteomes" id="UP000572817"/>
    </source>
</evidence>
<dbReference type="Pfam" id="PF12697">
    <property type="entry name" value="Abhydrolase_6"/>
    <property type="match status" value="1"/>
</dbReference>
<dbReference type="InterPro" id="IPR000073">
    <property type="entry name" value="AB_hydrolase_1"/>
</dbReference>
<gene>
    <name evidence="2" type="ORF">GTA08_BOTSDO08027</name>
</gene>
<dbReference type="OrthoDB" id="94039at2759"/>
<feature type="domain" description="AB hydrolase-1" evidence="1">
    <location>
        <begin position="49"/>
        <end position="306"/>
    </location>
</feature>
<dbReference type="PANTHER" id="PTHR43798">
    <property type="entry name" value="MONOACYLGLYCEROL LIPASE"/>
    <property type="match status" value="1"/>
</dbReference>
<dbReference type="InterPro" id="IPR050266">
    <property type="entry name" value="AB_hydrolase_sf"/>
</dbReference>
<accession>A0A8H4INH8</accession>
<name>A0A8H4INH8_9PEZI</name>
<dbReference type="AlphaFoldDB" id="A0A8H4INH8"/>
<sequence length="324" mass="35778">MSPTYQKSVHTIQASFPRNPDTVISPDVKLNLVVEEYIIPTAPARGLSLLLTHGTSFNKGFWELIIKEILDKPGVSSCTKRILTLDAANHGDSAVMNTGKLVKDKTFWPDHSRDILKVLEHFQVEAPVIGVGHSFGGGALSHAAMMAPSALLATVFVEPIIFQFPGQTQIIADQALKRRDRWPSYEEARAAFSKSKGMSDWHPEQLQKYIDTAIHEVSSEGQTYWTLKTTKEQEAATYLAAPFPAILELLASSRQRHYFLVGRESKVINADCREEIKKMSKSPGWVKIFEGAGHLIPMTHPHLLAEEVAAILQEVVGSAGSAKL</sequence>
<dbReference type="InterPro" id="IPR029058">
    <property type="entry name" value="AB_hydrolase_fold"/>
</dbReference>
<reference evidence="2" key="1">
    <citation type="submission" date="2020-04" db="EMBL/GenBank/DDBJ databases">
        <title>Genome Assembly and Annotation of Botryosphaeria dothidea sdau 11-99, a Latent Pathogen of Apple Fruit Ring Rot in China.</title>
        <authorList>
            <person name="Yu C."/>
            <person name="Diao Y."/>
            <person name="Lu Q."/>
            <person name="Zhao J."/>
            <person name="Cui S."/>
            <person name="Peng C."/>
            <person name="He B."/>
            <person name="Liu H."/>
        </authorList>
    </citation>
    <scope>NUCLEOTIDE SEQUENCE [LARGE SCALE GENOMIC DNA]</scope>
    <source>
        <strain evidence="2">Sdau11-99</strain>
    </source>
</reference>
<evidence type="ECO:0000313" key="2">
    <source>
        <dbReference type="EMBL" id="KAF4304790.1"/>
    </source>
</evidence>
<organism evidence="2 3">
    <name type="scientific">Botryosphaeria dothidea</name>
    <dbReference type="NCBI Taxonomy" id="55169"/>
    <lineage>
        <taxon>Eukaryota</taxon>
        <taxon>Fungi</taxon>
        <taxon>Dikarya</taxon>
        <taxon>Ascomycota</taxon>
        <taxon>Pezizomycotina</taxon>
        <taxon>Dothideomycetes</taxon>
        <taxon>Dothideomycetes incertae sedis</taxon>
        <taxon>Botryosphaeriales</taxon>
        <taxon>Botryosphaeriaceae</taxon>
        <taxon>Botryosphaeria</taxon>
    </lineage>
</organism>
<dbReference type="GO" id="GO:0016787">
    <property type="term" value="F:hydrolase activity"/>
    <property type="evidence" value="ECO:0007669"/>
    <property type="project" value="UniProtKB-KW"/>
</dbReference>
<dbReference type="PANTHER" id="PTHR43798:SF33">
    <property type="entry name" value="HYDROLASE, PUTATIVE (AFU_ORTHOLOGUE AFUA_2G14860)-RELATED"/>
    <property type="match status" value="1"/>
</dbReference>
<protein>
    <submittedName>
        <fullName evidence="2">Alpha/beta hydrolase fold-1</fullName>
    </submittedName>
</protein>
<dbReference type="GO" id="GO:0016020">
    <property type="term" value="C:membrane"/>
    <property type="evidence" value="ECO:0007669"/>
    <property type="project" value="TreeGrafter"/>
</dbReference>